<dbReference type="InterPro" id="IPR001509">
    <property type="entry name" value="Epimerase_deHydtase"/>
</dbReference>
<gene>
    <name evidence="2" type="ORF">F3J40_01775</name>
</gene>
<protein>
    <submittedName>
        <fullName evidence="2">NAD(P)-dependent oxidoreductase</fullName>
    </submittedName>
</protein>
<dbReference type="Pfam" id="PF01370">
    <property type="entry name" value="Epimerase"/>
    <property type="match status" value="1"/>
</dbReference>
<comment type="caution">
    <text evidence="2">The sequence shown here is derived from an EMBL/GenBank/DDBJ whole genome shotgun (WGS) entry which is preliminary data.</text>
</comment>
<evidence type="ECO:0000313" key="3">
    <source>
        <dbReference type="Proteomes" id="UP001515683"/>
    </source>
</evidence>
<feature type="domain" description="NAD-dependent epimerase/dehydratase" evidence="1">
    <location>
        <begin position="5"/>
        <end position="231"/>
    </location>
</feature>
<dbReference type="InterPro" id="IPR036291">
    <property type="entry name" value="NAD(P)-bd_dom_sf"/>
</dbReference>
<organism evidence="2 3">
    <name type="scientific">Candidatus Pantoea multigeneris</name>
    <dbReference type="NCBI Taxonomy" id="2608357"/>
    <lineage>
        <taxon>Bacteria</taxon>
        <taxon>Pseudomonadati</taxon>
        <taxon>Pseudomonadota</taxon>
        <taxon>Gammaproteobacteria</taxon>
        <taxon>Enterobacterales</taxon>
        <taxon>Erwiniaceae</taxon>
        <taxon>Pantoea</taxon>
    </lineage>
</organism>
<dbReference type="PANTHER" id="PTHR43245">
    <property type="entry name" value="BIFUNCTIONAL POLYMYXIN RESISTANCE PROTEIN ARNA"/>
    <property type="match status" value="1"/>
</dbReference>
<dbReference type="Proteomes" id="UP001515683">
    <property type="component" value="Unassembled WGS sequence"/>
</dbReference>
<keyword evidence="3" id="KW-1185">Reference proteome</keyword>
<dbReference type="Gene3D" id="3.40.50.720">
    <property type="entry name" value="NAD(P)-binding Rossmann-like Domain"/>
    <property type="match status" value="1"/>
</dbReference>
<dbReference type="InterPro" id="IPR050177">
    <property type="entry name" value="Lipid_A_modif_metabolic_enz"/>
</dbReference>
<dbReference type="RefSeq" id="WP_167012312.1">
    <property type="nucleotide sequence ID" value="NZ_VWXF01000001.1"/>
</dbReference>
<dbReference type="PANTHER" id="PTHR43245:SF13">
    <property type="entry name" value="UDP-D-APIOSE_UDP-D-XYLOSE SYNTHASE 2"/>
    <property type="match status" value="1"/>
</dbReference>
<proteinExistence type="predicted"/>
<sequence>MTRHILLTGANGFVGQALVQQLLQQDVKLTLVVRRPTPLALAGEAKIVQTLVTDSLFDKSVAWWRTQLQGIDTVLHAAWYVDPKDYLNTPANLECMQGTLNLAQACIAEGVQHFAGIGTCFEYSHDSSPLTVDSPLRANSLYGTSKAATYSLLQQLFSRSETRFAWYRLFYLFGENEKSGRLVSYLHERFARGETATIDYPDIQRDYLDVKQAAGMIVNALMQQATGAFNVCSGQPIALRDLALGVAAGYNAEHLLLLGSPDNKAALPPALYGVCNLPL</sequence>
<evidence type="ECO:0000313" key="2">
    <source>
        <dbReference type="EMBL" id="NIF20348.1"/>
    </source>
</evidence>
<dbReference type="EMBL" id="VWXF01000001">
    <property type="protein sequence ID" value="NIF20348.1"/>
    <property type="molecule type" value="Genomic_DNA"/>
</dbReference>
<reference evidence="2 3" key="1">
    <citation type="journal article" date="2019" name="bioRxiv">
        <title>Bacteria contribute to plant secondary compound degradation in a generalist herbivore system.</title>
        <authorList>
            <person name="Francoeur C.B."/>
            <person name="Khadempour L."/>
            <person name="Moreira-Soto R.D."/>
            <person name="Gotting K."/>
            <person name="Book A.J."/>
            <person name="Pinto-Tomas A.A."/>
            <person name="Keefover-Ring K."/>
            <person name="Currie C.R."/>
        </authorList>
    </citation>
    <scope>NUCLEOTIDE SEQUENCE [LARGE SCALE GENOMIC DNA]</scope>
    <source>
        <strain evidence="2">Acro-835</strain>
    </source>
</reference>
<accession>A0ABX0R4L5</accession>
<name>A0ABX0R4L5_9GAMM</name>
<evidence type="ECO:0000259" key="1">
    <source>
        <dbReference type="Pfam" id="PF01370"/>
    </source>
</evidence>
<dbReference type="SUPFAM" id="SSF51735">
    <property type="entry name" value="NAD(P)-binding Rossmann-fold domains"/>
    <property type="match status" value="1"/>
</dbReference>